<accession>A0ACA9RZ19</accession>
<dbReference type="Proteomes" id="UP000789920">
    <property type="component" value="Unassembled WGS sequence"/>
</dbReference>
<keyword evidence="2" id="KW-1185">Reference proteome</keyword>
<comment type="caution">
    <text evidence="1">The sequence shown here is derived from an EMBL/GenBank/DDBJ whole genome shotgun (WGS) entry which is preliminary data.</text>
</comment>
<dbReference type="EMBL" id="CAJVQC010078676">
    <property type="protein sequence ID" value="CAG8816532.1"/>
    <property type="molecule type" value="Genomic_DNA"/>
</dbReference>
<name>A0ACA9RZ19_9GLOM</name>
<gene>
    <name evidence="1" type="ORF">RPERSI_LOCUS24477</name>
</gene>
<reference evidence="1" key="1">
    <citation type="submission" date="2021-06" db="EMBL/GenBank/DDBJ databases">
        <authorList>
            <person name="Kallberg Y."/>
            <person name="Tangrot J."/>
            <person name="Rosling A."/>
        </authorList>
    </citation>
    <scope>NUCLEOTIDE SEQUENCE</scope>
    <source>
        <strain evidence="1">MA461A</strain>
    </source>
</reference>
<proteinExistence type="predicted"/>
<organism evidence="1 2">
    <name type="scientific">Racocetra persica</name>
    <dbReference type="NCBI Taxonomy" id="160502"/>
    <lineage>
        <taxon>Eukaryota</taxon>
        <taxon>Fungi</taxon>
        <taxon>Fungi incertae sedis</taxon>
        <taxon>Mucoromycota</taxon>
        <taxon>Glomeromycotina</taxon>
        <taxon>Glomeromycetes</taxon>
        <taxon>Diversisporales</taxon>
        <taxon>Gigasporaceae</taxon>
        <taxon>Racocetra</taxon>
    </lineage>
</organism>
<feature type="non-terminal residue" evidence="1">
    <location>
        <position position="1"/>
    </location>
</feature>
<evidence type="ECO:0000313" key="2">
    <source>
        <dbReference type="Proteomes" id="UP000789920"/>
    </source>
</evidence>
<evidence type="ECO:0000313" key="1">
    <source>
        <dbReference type="EMBL" id="CAG8816532.1"/>
    </source>
</evidence>
<protein>
    <submittedName>
        <fullName evidence="1">9672_t:CDS:1</fullName>
    </submittedName>
</protein>
<sequence>GILKNYQENIDYKVVYINNIKHYEILSEKLKKYLEEEWHRKINPDNYGGLSPLSEEMLKQHFVEGTDYSAEINNSGFKEIKIHSERLKKACQNWWDKKRGPRDYSDEIADAFLRMITNGKQQPPLTEAELKALNDPILGADKKGNGFMGFTGELRGEYIYNSKTGHFKSATSNMWAGGDDKHNYFSKYDNVNLTPETYQEARQAIFDRFLKKLRDNKQA</sequence>